<evidence type="ECO:0000313" key="1">
    <source>
        <dbReference type="EMBL" id="OGF18474.1"/>
    </source>
</evidence>
<proteinExistence type="predicted"/>
<protein>
    <recommendedName>
        <fullName evidence="3">Methyltransferase type 11 domain-containing protein</fullName>
    </recommendedName>
</protein>
<dbReference type="EMBL" id="MFFX01000047">
    <property type="protein sequence ID" value="OGF18474.1"/>
    <property type="molecule type" value="Genomic_DNA"/>
</dbReference>
<dbReference type="CDD" id="cd02440">
    <property type="entry name" value="AdoMet_MTases"/>
    <property type="match status" value="1"/>
</dbReference>
<comment type="caution">
    <text evidence="1">The sequence shown here is derived from an EMBL/GenBank/DDBJ whole genome shotgun (WGS) entry which is preliminary data.</text>
</comment>
<reference evidence="1 2" key="1">
    <citation type="journal article" date="2016" name="Nat. Commun.">
        <title>Thousands of microbial genomes shed light on interconnected biogeochemical processes in an aquifer system.</title>
        <authorList>
            <person name="Anantharaman K."/>
            <person name="Brown C.T."/>
            <person name="Hug L.A."/>
            <person name="Sharon I."/>
            <person name="Castelle C.J."/>
            <person name="Probst A.J."/>
            <person name="Thomas B.C."/>
            <person name="Singh A."/>
            <person name="Wilkins M.J."/>
            <person name="Karaoz U."/>
            <person name="Brodie E.L."/>
            <person name="Williams K.H."/>
            <person name="Hubbard S.S."/>
            <person name="Banfield J.F."/>
        </authorList>
    </citation>
    <scope>NUCLEOTIDE SEQUENCE [LARGE SCALE GENOMIC DNA]</scope>
</reference>
<evidence type="ECO:0008006" key="3">
    <source>
        <dbReference type="Google" id="ProtNLM"/>
    </source>
</evidence>
<evidence type="ECO:0000313" key="2">
    <source>
        <dbReference type="Proteomes" id="UP000178682"/>
    </source>
</evidence>
<sequence length="196" mass="21716">MSVDVNIYDARFFTNAVKLEAPSARAVADILNKHFAPRSVIDVGCGCGVYLAEFKKRGVKILGYDGSPAALKASLVGAKIKLRDLCRPLPLKQKFDLCLCLEVAEHLPLVSADTLINTLVKSAPTIVFTAATPGQGPRSIGHINEQPHSFWVKKFQAQQYSLDKKLTAKIKREMKARKVIWWIVKNLTVFKHSRGS</sequence>
<name>A0A1F5RVM7_9BACT</name>
<dbReference type="SUPFAM" id="SSF53335">
    <property type="entry name" value="S-adenosyl-L-methionine-dependent methyltransferases"/>
    <property type="match status" value="1"/>
</dbReference>
<dbReference type="Proteomes" id="UP000178682">
    <property type="component" value="Unassembled WGS sequence"/>
</dbReference>
<dbReference type="AlphaFoldDB" id="A0A1F5RVM7"/>
<gene>
    <name evidence="1" type="ORF">A3G56_00840</name>
</gene>
<dbReference type="Gene3D" id="3.40.50.150">
    <property type="entry name" value="Vaccinia Virus protein VP39"/>
    <property type="match status" value="1"/>
</dbReference>
<organism evidence="1 2">
    <name type="scientific">Candidatus Falkowbacteria bacterium RIFCSPLOWO2_12_FULL_45_10</name>
    <dbReference type="NCBI Taxonomy" id="1797990"/>
    <lineage>
        <taxon>Bacteria</taxon>
        <taxon>Candidatus Falkowiibacteriota</taxon>
    </lineage>
</organism>
<accession>A0A1F5RVM7</accession>
<dbReference type="InterPro" id="IPR029063">
    <property type="entry name" value="SAM-dependent_MTases_sf"/>
</dbReference>
<dbReference type="Pfam" id="PF13489">
    <property type="entry name" value="Methyltransf_23"/>
    <property type="match status" value="1"/>
</dbReference>